<dbReference type="Gramene" id="novel_model_7145_5bd9a17a">
    <property type="protein sequence ID" value="cds.novel_model_7145_5bd9a17a"/>
    <property type="gene ID" value="novel_gene_3760_5bd9a17a"/>
</dbReference>
<protein>
    <submittedName>
        <fullName evidence="2">Uncharacterized protein</fullName>
    </submittedName>
</protein>
<accession>A0A803RAQ7</accession>
<organism evidence="2 3">
    <name type="scientific">Cannabis sativa</name>
    <name type="common">Hemp</name>
    <name type="synonym">Marijuana</name>
    <dbReference type="NCBI Taxonomy" id="3483"/>
    <lineage>
        <taxon>Eukaryota</taxon>
        <taxon>Viridiplantae</taxon>
        <taxon>Streptophyta</taxon>
        <taxon>Embryophyta</taxon>
        <taxon>Tracheophyta</taxon>
        <taxon>Spermatophyta</taxon>
        <taxon>Magnoliopsida</taxon>
        <taxon>eudicotyledons</taxon>
        <taxon>Gunneridae</taxon>
        <taxon>Pentapetalae</taxon>
        <taxon>rosids</taxon>
        <taxon>fabids</taxon>
        <taxon>Rosales</taxon>
        <taxon>Cannabaceae</taxon>
        <taxon>Cannabis</taxon>
    </lineage>
</organism>
<keyword evidence="1" id="KW-1133">Transmembrane helix</keyword>
<evidence type="ECO:0000313" key="3">
    <source>
        <dbReference type="Proteomes" id="UP000596661"/>
    </source>
</evidence>
<dbReference type="AlphaFoldDB" id="A0A803RAQ7"/>
<proteinExistence type="predicted"/>
<name>A0A803RAQ7_CANSA</name>
<evidence type="ECO:0000313" key="2">
    <source>
        <dbReference type="EnsemblPlants" id="cds.novel_model_7145_5bd9a17a"/>
    </source>
</evidence>
<keyword evidence="1" id="KW-0812">Transmembrane</keyword>
<reference evidence="2" key="1">
    <citation type="submission" date="2021-03" db="UniProtKB">
        <authorList>
            <consortium name="EnsemblPlants"/>
        </authorList>
    </citation>
    <scope>IDENTIFICATION</scope>
</reference>
<dbReference type="EnsemblPlants" id="novel_model_7145_5bd9a17a">
    <property type="protein sequence ID" value="cds.novel_model_7145_5bd9a17a"/>
    <property type="gene ID" value="novel_gene_3760_5bd9a17a"/>
</dbReference>
<sequence>MRNTIRFKSWGSVINGSFIVHPFGYVELGLDFPRPSPSLQMHIFIPFSFVPPFSLLIFFVLLPSLGELRAVRRLRD</sequence>
<keyword evidence="3" id="KW-1185">Reference proteome</keyword>
<dbReference type="Proteomes" id="UP000596661">
    <property type="component" value="Unassembled WGS sequence"/>
</dbReference>
<keyword evidence="1" id="KW-0472">Membrane</keyword>
<feature type="transmembrane region" description="Helical" evidence="1">
    <location>
        <begin position="43"/>
        <end position="65"/>
    </location>
</feature>
<evidence type="ECO:0000256" key="1">
    <source>
        <dbReference type="SAM" id="Phobius"/>
    </source>
</evidence>